<evidence type="ECO:0000313" key="4">
    <source>
        <dbReference type="Proteomes" id="UP000075430"/>
    </source>
</evidence>
<dbReference type="Pfam" id="PF04892">
    <property type="entry name" value="VanZ"/>
    <property type="match status" value="1"/>
</dbReference>
<keyword evidence="1" id="KW-0812">Transmembrane</keyword>
<proteinExistence type="predicted"/>
<accession>A0A150F4H6</accession>
<evidence type="ECO:0000256" key="1">
    <source>
        <dbReference type="SAM" id="Phobius"/>
    </source>
</evidence>
<comment type="caution">
    <text evidence="3">The sequence shown here is derived from an EMBL/GenBank/DDBJ whole genome shotgun (WGS) entry which is preliminary data.</text>
</comment>
<feature type="transmembrane region" description="Helical" evidence="1">
    <location>
        <begin position="109"/>
        <end position="129"/>
    </location>
</feature>
<dbReference type="EMBL" id="LSBA01000023">
    <property type="protein sequence ID" value="KXZ17093.1"/>
    <property type="molecule type" value="Genomic_DNA"/>
</dbReference>
<dbReference type="InterPro" id="IPR006976">
    <property type="entry name" value="VanZ-like"/>
</dbReference>
<feature type="transmembrane region" description="Helical" evidence="1">
    <location>
        <begin position="85"/>
        <end position="103"/>
    </location>
</feature>
<evidence type="ECO:0000259" key="2">
    <source>
        <dbReference type="Pfam" id="PF04892"/>
    </source>
</evidence>
<name>A0A150F4H6_9BACI</name>
<reference evidence="4" key="1">
    <citation type="submission" date="2016-02" db="EMBL/GenBank/DDBJ databases">
        <authorList>
            <person name="Dunlap C."/>
        </authorList>
    </citation>
    <scope>NUCLEOTIDE SEQUENCE [LARGE SCALE GENOMIC DNA]</scope>
    <source>
        <strain evidence="4">NRRL B-41092</strain>
    </source>
</reference>
<keyword evidence="4" id="KW-1185">Reference proteome</keyword>
<dbReference type="OrthoDB" id="2659829at2"/>
<sequence>MNKCLLAGWLIFLLISTLTESFHDMVVSQTVAFRFTPHPDAAGFFSVDLAELAIPEAAVQKLGHAFSFFVLAYLFFRQRRHVKRAVLGALAFAFLTEIVQLYFGRNGALRDVLIDSIGIAAFYFLYAAAKRRKHSASDKYESR</sequence>
<dbReference type="RefSeq" id="WP_061522562.1">
    <property type="nucleotide sequence ID" value="NZ_JARLZY010000023.1"/>
</dbReference>
<feature type="transmembrane region" description="Helical" evidence="1">
    <location>
        <begin position="58"/>
        <end position="76"/>
    </location>
</feature>
<keyword evidence="1" id="KW-1133">Transmembrane helix</keyword>
<protein>
    <recommendedName>
        <fullName evidence="2">VanZ-like domain-containing protein</fullName>
    </recommendedName>
</protein>
<gene>
    <name evidence="3" type="ORF">AXI58_01475</name>
</gene>
<keyword evidence="1" id="KW-0472">Membrane</keyword>
<dbReference type="AlphaFoldDB" id="A0A150F4H6"/>
<evidence type="ECO:0000313" key="3">
    <source>
        <dbReference type="EMBL" id="KXZ17093.1"/>
    </source>
</evidence>
<dbReference type="NCBIfam" id="NF037970">
    <property type="entry name" value="vanZ_1"/>
    <property type="match status" value="1"/>
</dbReference>
<dbReference type="Proteomes" id="UP000075430">
    <property type="component" value="Unassembled WGS sequence"/>
</dbReference>
<organism evidence="3 4">
    <name type="scientific">Bacillus nakamurai</name>
    <dbReference type="NCBI Taxonomy" id="1793963"/>
    <lineage>
        <taxon>Bacteria</taxon>
        <taxon>Bacillati</taxon>
        <taxon>Bacillota</taxon>
        <taxon>Bacilli</taxon>
        <taxon>Bacillales</taxon>
        <taxon>Bacillaceae</taxon>
        <taxon>Bacillus</taxon>
    </lineage>
</organism>
<feature type="domain" description="VanZ-like" evidence="2">
    <location>
        <begin position="9"/>
        <end position="127"/>
    </location>
</feature>